<dbReference type="EMBL" id="CAMXCT010001312">
    <property type="protein sequence ID" value="CAI3988887.1"/>
    <property type="molecule type" value="Genomic_DNA"/>
</dbReference>
<organism evidence="3">
    <name type="scientific">Cladocopium goreaui</name>
    <dbReference type="NCBI Taxonomy" id="2562237"/>
    <lineage>
        <taxon>Eukaryota</taxon>
        <taxon>Sar</taxon>
        <taxon>Alveolata</taxon>
        <taxon>Dinophyceae</taxon>
        <taxon>Suessiales</taxon>
        <taxon>Symbiodiniaceae</taxon>
        <taxon>Cladocopium</taxon>
    </lineage>
</organism>
<evidence type="ECO:0000256" key="1">
    <source>
        <dbReference type="SAM" id="Coils"/>
    </source>
</evidence>
<feature type="region of interest" description="Disordered" evidence="2">
    <location>
        <begin position="379"/>
        <end position="403"/>
    </location>
</feature>
<feature type="region of interest" description="Disordered" evidence="2">
    <location>
        <begin position="79"/>
        <end position="99"/>
    </location>
</feature>
<keyword evidence="5" id="KW-1185">Reference proteome</keyword>
<feature type="region of interest" description="Disordered" evidence="2">
    <location>
        <begin position="253"/>
        <end position="287"/>
    </location>
</feature>
<name>A0A9P1CCZ5_9DINO</name>
<feature type="region of interest" description="Disordered" evidence="2">
    <location>
        <begin position="1"/>
        <end position="27"/>
    </location>
</feature>
<reference evidence="3" key="1">
    <citation type="submission" date="2022-10" db="EMBL/GenBank/DDBJ databases">
        <authorList>
            <person name="Chen Y."/>
            <person name="Dougan E. K."/>
            <person name="Chan C."/>
            <person name="Rhodes N."/>
            <person name="Thang M."/>
        </authorList>
    </citation>
    <scope>NUCLEOTIDE SEQUENCE</scope>
</reference>
<proteinExistence type="predicted"/>
<evidence type="ECO:0000313" key="3">
    <source>
        <dbReference type="EMBL" id="CAI3988887.1"/>
    </source>
</evidence>
<dbReference type="Proteomes" id="UP001152797">
    <property type="component" value="Unassembled WGS sequence"/>
</dbReference>
<feature type="compositionally biased region" description="Pro residues" evidence="2">
    <location>
        <begin position="387"/>
        <end position="396"/>
    </location>
</feature>
<feature type="region of interest" description="Disordered" evidence="2">
    <location>
        <begin position="191"/>
        <end position="221"/>
    </location>
</feature>
<evidence type="ECO:0000313" key="5">
    <source>
        <dbReference type="Proteomes" id="UP001152797"/>
    </source>
</evidence>
<comment type="caution">
    <text evidence="3">The sequence shown here is derived from an EMBL/GenBank/DDBJ whole genome shotgun (WGS) entry which is preliminary data.</text>
</comment>
<dbReference type="EMBL" id="CAMXCT020001312">
    <property type="protein sequence ID" value="CAL1142262.1"/>
    <property type="molecule type" value="Genomic_DNA"/>
</dbReference>
<evidence type="ECO:0000313" key="4">
    <source>
        <dbReference type="EMBL" id="CAL1142262.1"/>
    </source>
</evidence>
<feature type="coiled-coil region" evidence="1">
    <location>
        <begin position="317"/>
        <end position="365"/>
    </location>
</feature>
<sequence length="521" mass="55559">MEIKGELDLDGPPNAVSKEVDVSTNPAGEAFPVRDLELLQAVSFENSYMDVMDTLGYDANQALDETDPMFDISPSNVGETGAGTESMLDEPTSDAPMTGVDKSSVSVVGSGIGPVPDVPDEPTCDAAMTGPGKSSVTGPVPDISPSNVGETVAVMESMPEEPTCDAPMSGVGQGPNKSSVPVVGSGIGPVPDQSPCDVPDTSPCDAGATPHAETMPEESVDKSWVTNPYSEMVPMVDKLTGKIVYRLPDLLDNQSTCAEPPSPKPAEIPNKQKKRSKPEHGFACPPSIDPAVACAAKASLPATQEFNLEHQRDLKRRVEQEAKLKLEEKKQKTMEKQQEASQVAVEKAKAKLQKALAKAEALAKKDPVRRRLDPSFQNVAGASAGVPEPPASPPAKAPSTRAKNADALVKLSPKASQFAKASVPSPGHVRKQRSDSRMRIAMDQFAHLRVLALPDLELPSGETFDKKILACIMFSPVCMHICLCVCCSLACQYTVDFLTYQYRFSNTPAPATEELHCEVHE</sequence>
<dbReference type="AlphaFoldDB" id="A0A9P1CCZ5"/>
<keyword evidence="1" id="KW-0175">Coiled coil</keyword>
<accession>A0A9P1CCZ5</accession>
<protein>
    <submittedName>
        <fullName evidence="3">Uncharacterized protein</fullName>
    </submittedName>
</protein>
<dbReference type="EMBL" id="CAMXCT030001312">
    <property type="protein sequence ID" value="CAL4776199.1"/>
    <property type="molecule type" value="Genomic_DNA"/>
</dbReference>
<reference evidence="4" key="2">
    <citation type="submission" date="2024-04" db="EMBL/GenBank/DDBJ databases">
        <authorList>
            <person name="Chen Y."/>
            <person name="Shah S."/>
            <person name="Dougan E. K."/>
            <person name="Thang M."/>
            <person name="Chan C."/>
        </authorList>
    </citation>
    <scope>NUCLEOTIDE SEQUENCE [LARGE SCALE GENOMIC DNA]</scope>
</reference>
<evidence type="ECO:0000256" key="2">
    <source>
        <dbReference type="SAM" id="MobiDB-lite"/>
    </source>
</evidence>
<gene>
    <name evidence="3" type="ORF">C1SCF055_LOCUS16003</name>
</gene>